<feature type="compositionally biased region" description="Gly residues" evidence="1">
    <location>
        <begin position="50"/>
        <end position="73"/>
    </location>
</feature>
<feature type="compositionally biased region" description="Low complexity" evidence="1">
    <location>
        <begin position="74"/>
        <end position="102"/>
    </location>
</feature>
<dbReference type="Proteomes" id="UP000734854">
    <property type="component" value="Unassembled WGS sequence"/>
</dbReference>
<reference evidence="4 5" key="1">
    <citation type="submission" date="2020-08" db="EMBL/GenBank/DDBJ databases">
        <title>Plant Genome Project.</title>
        <authorList>
            <person name="Zhang R.-G."/>
        </authorList>
    </citation>
    <scope>NUCLEOTIDE SEQUENCE [LARGE SCALE GENOMIC DNA]</scope>
    <source>
        <tissue evidence="4">Rhizome</tissue>
    </source>
</reference>
<keyword evidence="2" id="KW-1133">Transmembrane helix</keyword>
<evidence type="ECO:0000256" key="2">
    <source>
        <dbReference type="SAM" id="Phobius"/>
    </source>
</evidence>
<sequence length="148" mass="15156">MEGAGMEKLKKPTQFFLFLLVISSFTHWVQSTKDSTGVTNSITAVDRSTGGRGGAATGGGGGGGGHNSGGAGNTAGINSDNTGSSSSSSSGSGQSNFGTTNSDQPRNNDDDRSHIRSDAVRSISFLVHFMNFAIVGLSVVLLSYVLVY</sequence>
<evidence type="ECO:0000313" key="4">
    <source>
        <dbReference type="EMBL" id="KAG6534982.1"/>
    </source>
</evidence>
<keyword evidence="3" id="KW-0732">Signal</keyword>
<keyword evidence="2" id="KW-0812">Transmembrane</keyword>
<keyword evidence="5" id="KW-1185">Reference proteome</keyword>
<feature type="transmembrane region" description="Helical" evidence="2">
    <location>
        <begin position="125"/>
        <end position="147"/>
    </location>
</feature>
<organism evidence="4 5">
    <name type="scientific">Zingiber officinale</name>
    <name type="common">Ginger</name>
    <name type="synonym">Amomum zingiber</name>
    <dbReference type="NCBI Taxonomy" id="94328"/>
    <lineage>
        <taxon>Eukaryota</taxon>
        <taxon>Viridiplantae</taxon>
        <taxon>Streptophyta</taxon>
        <taxon>Embryophyta</taxon>
        <taxon>Tracheophyta</taxon>
        <taxon>Spermatophyta</taxon>
        <taxon>Magnoliopsida</taxon>
        <taxon>Liliopsida</taxon>
        <taxon>Zingiberales</taxon>
        <taxon>Zingiberaceae</taxon>
        <taxon>Zingiber</taxon>
    </lineage>
</organism>
<feature type="signal peptide" evidence="3">
    <location>
        <begin position="1"/>
        <end position="31"/>
    </location>
</feature>
<keyword evidence="2" id="KW-0472">Membrane</keyword>
<feature type="chain" id="PRO_5035265704" evidence="3">
    <location>
        <begin position="32"/>
        <end position="148"/>
    </location>
</feature>
<evidence type="ECO:0000256" key="3">
    <source>
        <dbReference type="SAM" id="SignalP"/>
    </source>
</evidence>
<evidence type="ECO:0000256" key="1">
    <source>
        <dbReference type="SAM" id="MobiDB-lite"/>
    </source>
</evidence>
<gene>
    <name evidence="4" type="ORF">ZIOFF_008896</name>
</gene>
<feature type="region of interest" description="Disordered" evidence="1">
    <location>
        <begin position="43"/>
        <end position="113"/>
    </location>
</feature>
<comment type="caution">
    <text evidence="4">The sequence shown here is derived from an EMBL/GenBank/DDBJ whole genome shotgun (WGS) entry which is preliminary data.</text>
</comment>
<evidence type="ECO:0000313" key="5">
    <source>
        <dbReference type="Proteomes" id="UP000734854"/>
    </source>
</evidence>
<name>A0A8J5HT22_ZINOF</name>
<protein>
    <submittedName>
        <fullName evidence="4">Uncharacterized protein</fullName>
    </submittedName>
</protein>
<dbReference type="AlphaFoldDB" id="A0A8J5HT22"/>
<dbReference type="EMBL" id="JACMSC010000002">
    <property type="protein sequence ID" value="KAG6534982.1"/>
    <property type="molecule type" value="Genomic_DNA"/>
</dbReference>
<accession>A0A8J5HT22</accession>
<proteinExistence type="predicted"/>